<dbReference type="AlphaFoldDB" id="A0A2S2R1R6"/>
<evidence type="ECO:0000313" key="3">
    <source>
        <dbReference type="Proteomes" id="UP000694846"/>
    </source>
</evidence>
<dbReference type="EMBL" id="GGMS01014671">
    <property type="protein sequence ID" value="MBY83874.1"/>
    <property type="molecule type" value="Transcribed_RNA"/>
</dbReference>
<feature type="compositionally biased region" description="Basic and acidic residues" evidence="1">
    <location>
        <begin position="143"/>
        <end position="158"/>
    </location>
</feature>
<protein>
    <submittedName>
        <fullName evidence="4">Uncharacterized protein LOC112690323</fullName>
    </submittedName>
</protein>
<reference evidence="2" key="1">
    <citation type="submission" date="2018-04" db="EMBL/GenBank/DDBJ databases">
        <title>Transcriptome assembly of Sipha flava.</title>
        <authorList>
            <person name="Scully E.D."/>
            <person name="Geib S.M."/>
            <person name="Palmer N.A."/>
            <person name="Koch K."/>
            <person name="Bradshaw J."/>
            <person name="Heng-Moss T."/>
            <person name="Sarath G."/>
        </authorList>
    </citation>
    <scope>NUCLEOTIDE SEQUENCE</scope>
</reference>
<dbReference type="GeneID" id="112690323"/>
<name>A0A2S2R1R6_9HEMI</name>
<gene>
    <name evidence="4" type="primary">LOC112690323</name>
    <name evidence="2" type="ORF">g.15591</name>
</gene>
<evidence type="ECO:0000313" key="2">
    <source>
        <dbReference type="EMBL" id="MBY83874.1"/>
    </source>
</evidence>
<evidence type="ECO:0000313" key="4">
    <source>
        <dbReference type="RefSeq" id="XP_025420091.1"/>
    </source>
</evidence>
<feature type="region of interest" description="Disordered" evidence="1">
    <location>
        <begin position="107"/>
        <end position="161"/>
    </location>
</feature>
<feature type="compositionally biased region" description="Basic and acidic residues" evidence="1">
    <location>
        <begin position="1"/>
        <end position="14"/>
    </location>
</feature>
<feature type="region of interest" description="Disordered" evidence="1">
    <location>
        <begin position="1"/>
        <end position="25"/>
    </location>
</feature>
<accession>A0A2S2R1R6</accession>
<keyword evidence="3" id="KW-1185">Reference proteome</keyword>
<evidence type="ECO:0000256" key="1">
    <source>
        <dbReference type="SAM" id="MobiDB-lite"/>
    </source>
</evidence>
<dbReference type="OrthoDB" id="10657403at2759"/>
<organism evidence="2">
    <name type="scientific">Sipha flava</name>
    <name type="common">yellow sugarcane aphid</name>
    <dbReference type="NCBI Taxonomy" id="143950"/>
    <lineage>
        <taxon>Eukaryota</taxon>
        <taxon>Metazoa</taxon>
        <taxon>Ecdysozoa</taxon>
        <taxon>Arthropoda</taxon>
        <taxon>Hexapoda</taxon>
        <taxon>Insecta</taxon>
        <taxon>Pterygota</taxon>
        <taxon>Neoptera</taxon>
        <taxon>Paraneoptera</taxon>
        <taxon>Hemiptera</taxon>
        <taxon>Sternorrhyncha</taxon>
        <taxon>Aphidomorpha</taxon>
        <taxon>Aphidoidea</taxon>
        <taxon>Aphididae</taxon>
        <taxon>Sipha</taxon>
    </lineage>
</organism>
<proteinExistence type="predicted"/>
<sequence length="206" mass="22199">MVKEREVLVSRDRSTGAAGGKPRRRRRSDECVLVHGLCSTAIALTVLRAISATVAAAVRTCLHSLYGAFPVAKLTTTLTKTAGGLLPLLSGWTSSAALYAATQFGRSKATGQGHRPGADRSNAEEQRAYGRSSSDDMAVGADQRARDRTRSDRRKDRSPAWTDRVAVTADGDAWMPLLQVAGRGLQSFLRSGRGHATRSSRSQLRY</sequence>
<feature type="compositionally biased region" description="Basic and acidic residues" evidence="1">
    <location>
        <begin position="116"/>
        <end position="128"/>
    </location>
</feature>
<dbReference type="RefSeq" id="XP_025420091.1">
    <property type="nucleotide sequence ID" value="XM_025564306.1"/>
</dbReference>
<reference evidence="4" key="2">
    <citation type="submission" date="2025-04" db="UniProtKB">
        <authorList>
            <consortium name="RefSeq"/>
        </authorList>
    </citation>
    <scope>IDENTIFICATION</scope>
    <source>
        <tissue evidence="4">Whole body</tissue>
    </source>
</reference>
<dbReference type="Proteomes" id="UP000694846">
    <property type="component" value="Unplaced"/>
</dbReference>